<dbReference type="RefSeq" id="WP_119048522.1">
    <property type="nucleotide sequence ID" value="NZ_CP032157.1"/>
</dbReference>
<dbReference type="InterPro" id="IPR001789">
    <property type="entry name" value="Sig_transdc_resp-reg_receiver"/>
</dbReference>
<keyword evidence="1" id="KW-0597">Phosphoprotein</keyword>
<dbReference type="Gene3D" id="3.40.50.2300">
    <property type="match status" value="1"/>
</dbReference>
<feature type="domain" description="Response regulatory" evidence="2">
    <location>
        <begin position="5"/>
        <end position="127"/>
    </location>
</feature>
<dbReference type="Proteomes" id="UP000263900">
    <property type="component" value="Chromosome"/>
</dbReference>
<evidence type="ECO:0000256" key="1">
    <source>
        <dbReference type="PROSITE-ProRule" id="PRU00169"/>
    </source>
</evidence>
<accession>A0A3B7MEC7</accession>
<dbReference type="SUPFAM" id="SSF52172">
    <property type="entry name" value="CheY-like"/>
    <property type="match status" value="1"/>
</dbReference>
<dbReference type="CDD" id="cd17557">
    <property type="entry name" value="REC_Rcp-like"/>
    <property type="match status" value="1"/>
</dbReference>
<dbReference type="SMART" id="SM00448">
    <property type="entry name" value="REC"/>
    <property type="match status" value="1"/>
</dbReference>
<evidence type="ECO:0000313" key="3">
    <source>
        <dbReference type="EMBL" id="AXY72684.1"/>
    </source>
</evidence>
<sequence>MVEKTILLVDDDSEDQFLMQEAFSDNGIGDTLRFADNGESAIELLNQLPPHELPSLIVMDLNMPRMNGRETLSYLKQHPLYQDIPVIIYSTSINDLERTRCKEIGAAAYITKPATFTECQQIAWWFHKIGKEGKGIQEEEVQS</sequence>
<feature type="modified residue" description="4-aspartylphosphate" evidence="1">
    <location>
        <position position="60"/>
    </location>
</feature>
<evidence type="ECO:0000259" key="2">
    <source>
        <dbReference type="PROSITE" id="PS50110"/>
    </source>
</evidence>
<gene>
    <name evidence="3" type="ORF">D3H65_01265</name>
</gene>
<dbReference type="GO" id="GO:0000160">
    <property type="term" value="P:phosphorelay signal transduction system"/>
    <property type="evidence" value="ECO:0007669"/>
    <property type="project" value="InterPro"/>
</dbReference>
<dbReference type="KEGG" id="pseg:D3H65_01265"/>
<dbReference type="AlphaFoldDB" id="A0A3B7MEC7"/>
<name>A0A3B7MEC7_9BACT</name>
<dbReference type="InterPro" id="IPR011006">
    <property type="entry name" value="CheY-like_superfamily"/>
</dbReference>
<dbReference type="PANTHER" id="PTHR44520">
    <property type="entry name" value="RESPONSE REGULATOR RCP1-RELATED"/>
    <property type="match status" value="1"/>
</dbReference>
<dbReference type="PANTHER" id="PTHR44520:SF2">
    <property type="entry name" value="RESPONSE REGULATOR RCP1"/>
    <property type="match status" value="1"/>
</dbReference>
<dbReference type="InterPro" id="IPR052893">
    <property type="entry name" value="TCS_response_regulator"/>
</dbReference>
<dbReference type="OrthoDB" id="7631574at2"/>
<dbReference type="EMBL" id="CP032157">
    <property type="protein sequence ID" value="AXY72684.1"/>
    <property type="molecule type" value="Genomic_DNA"/>
</dbReference>
<reference evidence="3 4" key="1">
    <citation type="submission" date="2018-09" db="EMBL/GenBank/DDBJ databases">
        <title>Genome sequencing of strain 6GH32-13.</title>
        <authorList>
            <person name="Weon H.-Y."/>
            <person name="Heo J."/>
            <person name="Kwon S.-W."/>
        </authorList>
    </citation>
    <scope>NUCLEOTIDE SEQUENCE [LARGE SCALE GENOMIC DNA]</scope>
    <source>
        <strain evidence="3 4">5GH32-13</strain>
    </source>
</reference>
<keyword evidence="4" id="KW-1185">Reference proteome</keyword>
<protein>
    <submittedName>
        <fullName evidence="3">Response regulator</fullName>
    </submittedName>
</protein>
<dbReference type="PROSITE" id="PS50110">
    <property type="entry name" value="RESPONSE_REGULATORY"/>
    <property type="match status" value="1"/>
</dbReference>
<proteinExistence type="predicted"/>
<organism evidence="3 4">
    <name type="scientific">Paraflavitalea soli</name>
    <dbReference type="NCBI Taxonomy" id="2315862"/>
    <lineage>
        <taxon>Bacteria</taxon>
        <taxon>Pseudomonadati</taxon>
        <taxon>Bacteroidota</taxon>
        <taxon>Chitinophagia</taxon>
        <taxon>Chitinophagales</taxon>
        <taxon>Chitinophagaceae</taxon>
        <taxon>Paraflavitalea</taxon>
    </lineage>
</organism>
<evidence type="ECO:0000313" key="4">
    <source>
        <dbReference type="Proteomes" id="UP000263900"/>
    </source>
</evidence>
<dbReference type="Pfam" id="PF00072">
    <property type="entry name" value="Response_reg"/>
    <property type="match status" value="1"/>
</dbReference>